<proteinExistence type="predicted"/>
<dbReference type="PROSITE" id="PS51257">
    <property type="entry name" value="PROKAR_LIPOPROTEIN"/>
    <property type="match status" value="1"/>
</dbReference>
<name>A0ABT5AXM6_9BACT</name>
<dbReference type="SUPFAM" id="SSF50985">
    <property type="entry name" value="RCC1/BLIP-II"/>
    <property type="match status" value="1"/>
</dbReference>
<feature type="region of interest" description="Disordered" evidence="4">
    <location>
        <begin position="25"/>
        <end position="59"/>
    </location>
</feature>
<keyword evidence="7" id="KW-1185">Reference proteome</keyword>
<evidence type="ECO:0000313" key="6">
    <source>
        <dbReference type="EMBL" id="MDC0666602.1"/>
    </source>
</evidence>
<feature type="signal peptide" evidence="5">
    <location>
        <begin position="1"/>
        <end position="23"/>
    </location>
</feature>
<keyword evidence="3" id="KW-1015">Disulfide bond</keyword>
<dbReference type="PROSITE" id="PS50012">
    <property type="entry name" value="RCC1_3"/>
    <property type="match status" value="2"/>
</dbReference>
<feature type="region of interest" description="Disordered" evidence="4">
    <location>
        <begin position="476"/>
        <end position="505"/>
    </location>
</feature>
<keyword evidence="1 5" id="KW-0732">Signal</keyword>
<comment type="caution">
    <text evidence="6">The sequence shown here is derived from an EMBL/GenBank/DDBJ whole genome shotgun (WGS) entry which is preliminary data.</text>
</comment>
<evidence type="ECO:0000256" key="1">
    <source>
        <dbReference type="ARBA" id="ARBA00022729"/>
    </source>
</evidence>
<dbReference type="Proteomes" id="UP001217838">
    <property type="component" value="Unassembled WGS sequence"/>
</dbReference>
<organism evidence="6 7">
    <name type="scientific">Nannocystis radixulma</name>
    <dbReference type="NCBI Taxonomy" id="2995305"/>
    <lineage>
        <taxon>Bacteria</taxon>
        <taxon>Pseudomonadati</taxon>
        <taxon>Myxococcota</taxon>
        <taxon>Polyangia</taxon>
        <taxon>Nannocystales</taxon>
        <taxon>Nannocystaceae</taxon>
        <taxon>Nannocystis</taxon>
    </lineage>
</organism>
<evidence type="ECO:0000256" key="2">
    <source>
        <dbReference type="ARBA" id="ARBA00022737"/>
    </source>
</evidence>
<evidence type="ECO:0000256" key="4">
    <source>
        <dbReference type="SAM" id="MobiDB-lite"/>
    </source>
</evidence>
<dbReference type="InterPro" id="IPR051553">
    <property type="entry name" value="Ran_GTPase-activating"/>
</dbReference>
<keyword evidence="2" id="KW-0677">Repeat</keyword>
<dbReference type="PRINTS" id="PR00633">
    <property type="entry name" value="RCCNDNSATION"/>
</dbReference>
<reference evidence="6 7" key="1">
    <citation type="submission" date="2022-11" db="EMBL/GenBank/DDBJ databases">
        <title>Minimal conservation of predation-associated metabolite biosynthetic gene clusters underscores biosynthetic potential of Myxococcota including descriptions for ten novel species: Archangium lansinium sp. nov., Myxococcus landrumus sp. nov., Nannocystis bai.</title>
        <authorList>
            <person name="Ahearne A."/>
            <person name="Stevens C."/>
            <person name="Dowd S."/>
        </authorList>
    </citation>
    <scope>NUCLEOTIDE SEQUENCE [LARGE SCALE GENOMIC DNA]</scope>
    <source>
        <strain evidence="6 7">NCELM</strain>
    </source>
</reference>
<dbReference type="InterPro" id="IPR009091">
    <property type="entry name" value="RCC1/BLIP-II"/>
</dbReference>
<dbReference type="Pfam" id="PF13540">
    <property type="entry name" value="RCC1_2"/>
    <property type="match status" value="2"/>
</dbReference>
<dbReference type="NCBIfam" id="TIGR02232">
    <property type="entry name" value="myxo_disulf_rpt"/>
    <property type="match status" value="1"/>
</dbReference>
<feature type="chain" id="PRO_5046389817" description="Myxococcus cysteine-rich repeat-containing protein" evidence="5">
    <location>
        <begin position="24"/>
        <end position="505"/>
    </location>
</feature>
<dbReference type="PANTHER" id="PTHR45982:SF1">
    <property type="entry name" value="REGULATOR OF CHROMOSOME CONDENSATION"/>
    <property type="match status" value="1"/>
</dbReference>
<dbReference type="Gene3D" id="2.130.10.30">
    <property type="entry name" value="Regulator of chromosome condensation 1/beta-lactamase-inhibitor protein II"/>
    <property type="match status" value="1"/>
</dbReference>
<dbReference type="InterPro" id="IPR000408">
    <property type="entry name" value="Reg_chr_condens"/>
</dbReference>
<evidence type="ECO:0008006" key="8">
    <source>
        <dbReference type="Google" id="ProtNLM"/>
    </source>
</evidence>
<gene>
    <name evidence="6" type="ORF">POL58_02600</name>
</gene>
<evidence type="ECO:0000256" key="3">
    <source>
        <dbReference type="ARBA" id="ARBA00023157"/>
    </source>
</evidence>
<dbReference type="PANTHER" id="PTHR45982">
    <property type="entry name" value="REGULATOR OF CHROMOSOME CONDENSATION"/>
    <property type="match status" value="1"/>
</dbReference>
<sequence length="505" mass="49758">MRLFAWILTAGAASVSACGDSVAGTDGSGNSTSGTSTVDATTSVPTTTGDPTTDTTPTTTTGPIDCAVLDDCVDAASECRLALACDAGACVYEDAPAGTPVAGQTAGDCTVLACDGNGAVAPLPDLTDVEDDGVLCTLDACDGTTPTHTPGMTACYTGADGTAGVGACKAGVQTCDANGPTGPCVGEIVPQPENCDTDVIDEDCDGLANEDGDACLCAPGSEIACYPGPPATQGVGLCHAGTQTCTPDGLDFSPCAGEVVPEDEDCDPADVDEDCDGLTDESGPSCTCGDGDVSDGEACDDGNNVDDDGCSADCQEAVKVVQIGTGAGFSCALFSHGKVKCWGFNDAGQLGLGDTEDRGDQPGEMGAALPFVDVGGDVAEIAVGSFHVCARLVSGAVKCWGRNGDGQLGLGDKNHRGDQPGEMGNALPTVQLGGGAVVQLACGNSSAARASPTSRSSAGGSAGCWDSATPITAATSPARWATRCPPCQSTPPRTSTSALRIAASA</sequence>
<accession>A0ABT5AXM6</accession>
<dbReference type="InterPro" id="IPR011936">
    <property type="entry name" value="Myxo_disulph_rpt"/>
</dbReference>
<dbReference type="EMBL" id="JAQNDN010000001">
    <property type="protein sequence ID" value="MDC0666602.1"/>
    <property type="molecule type" value="Genomic_DNA"/>
</dbReference>
<protein>
    <recommendedName>
        <fullName evidence="8">Myxococcus cysteine-rich repeat-containing protein</fullName>
    </recommendedName>
</protein>
<evidence type="ECO:0000313" key="7">
    <source>
        <dbReference type="Proteomes" id="UP001217838"/>
    </source>
</evidence>
<dbReference type="RefSeq" id="WP_271994191.1">
    <property type="nucleotide sequence ID" value="NZ_JAQNDN010000001.1"/>
</dbReference>
<evidence type="ECO:0000256" key="5">
    <source>
        <dbReference type="SAM" id="SignalP"/>
    </source>
</evidence>